<accession>A0A085MSR5</accession>
<gene>
    <name evidence="3" type="ORF">M513_12845</name>
    <name evidence="4" type="ORF">M514_12845</name>
</gene>
<evidence type="ECO:0000313" key="3">
    <source>
        <dbReference type="EMBL" id="KFD46284.1"/>
    </source>
</evidence>
<dbReference type="Proteomes" id="UP000030764">
    <property type="component" value="Unassembled WGS sequence"/>
</dbReference>
<keyword evidence="2" id="KW-0472">Membrane</keyword>
<organism evidence="4">
    <name type="scientific">Trichuris suis</name>
    <name type="common">pig whipworm</name>
    <dbReference type="NCBI Taxonomy" id="68888"/>
    <lineage>
        <taxon>Eukaryota</taxon>
        <taxon>Metazoa</taxon>
        <taxon>Ecdysozoa</taxon>
        <taxon>Nematoda</taxon>
        <taxon>Enoplea</taxon>
        <taxon>Dorylaimia</taxon>
        <taxon>Trichinellida</taxon>
        <taxon>Trichuridae</taxon>
        <taxon>Trichuris</taxon>
    </lineage>
</organism>
<feature type="non-terminal residue" evidence="4">
    <location>
        <position position="1"/>
    </location>
</feature>
<feature type="region of interest" description="Disordered" evidence="1">
    <location>
        <begin position="417"/>
        <end position="454"/>
    </location>
</feature>
<keyword evidence="2" id="KW-0812">Transmembrane</keyword>
<dbReference type="EMBL" id="KL363381">
    <property type="protein sequence ID" value="KFD46284.1"/>
    <property type="molecule type" value="Genomic_DNA"/>
</dbReference>
<feature type="transmembrane region" description="Helical" evidence="2">
    <location>
        <begin position="390"/>
        <end position="408"/>
    </location>
</feature>
<name>A0A085MSR5_9BILA</name>
<keyword evidence="2" id="KW-1133">Transmembrane helix</keyword>
<proteinExistence type="predicted"/>
<keyword evidence="5" id="KW-1185">Reference proteome</keyword>
<feature type="compositionally biased region" description="Basic and acidic residues" evidence="1">
    <location>
        <begin position="316"/>
        <end position="326"/>
    </location>
</feature>
<feature type="compositionally biased region" description="Basic residues" evidence="1">
    <location>
        <begin position="417"/>
        <end position="428"/>
    </location>
</feature>
<reference evidence="4 5" key="1">
    <citation type="journal article" date="2014" name="Nat. Genet.">
        <title>Genome and transcriptome of the porcine whipworm Trichuris suis.</title>
        <authorList>
            <person name="Jex A.R."/>
            <person name="Nejsum P."/>
            <person name="Schwarz E.M."/>
            <person name="Hu L."/>
            <person name="Young N.D."/>
            <person name="Hall R.S."/>
            <person name="Korhonen P.K."/>
            <person name="Liao S."/>
            <person name="Thamsborg S."/>
            <person name="Xia J."/>
            <person name="Xu P."/>
            <person name="Wang S."/>
            <person name="Scheerlinck J.P."/>
            <person name="Hofmann A."/>
            <person name="Sternberg P.W."/>
            <person name="Wang J."/>
            <person name="Gasser R.B."/>
        </authorList>
    </citation>
    <scope>NUCLEOTIDE SEQUENCE [LARGE SCALE GENOMIC DNA]</scope>
    <source>
        <strain evidence="4">DCEP-RM93F</strain>
        <strain evidence="3">DCEP-RM93M</strain>
    </source>
</reference>
<dbReference type="EMBL" id="KL367681">
    <property type="protein sequence ID" value="KFD60261.1"/>
    <property type="molecule type" value="Genomic_DNA"/>
</dbReference>
<dbReference type="AlphaFoldDB" id="A0A085MSR5"/>
<evidence type="ECO:0000256" key="1">
    <source>
        <dbReference type="SAM" id="MobiDB-lite"/>
    </source>
</evidence>
<evidence type="ECO:0000313" key="4">
    <source>
        <dbReference type="EMBL" id="KFD60261.1"/>
    </source>
</evidence>
<protein>
    <submittedName>
        <fullName evidence="4">Uncharacterized protein</fullName>
    </submittedName>
</protein>
<evidence type="ECO:0000313" key="5">
    <source>
        <dbReference type="Proteomes" id="UP000030764"/>
    </source>
</evidence>
<dbReference type="Proteomes" id="UP000030758">
    <property type="component" value="Unassembled WGS sequence"/>
</dbReference>
<feature type="region of interest" description="Disordered" evidence="1">
    <location>
        <begin position="313"/>
        <end position="386"/>
    </location>
</feature>
<evidence type="ECO:0000256" key="2">
    <source>
        <dbReference type="SAM" id="Phobius"/>
    </source>
</evidence>
<sequence>EKLQQHYPILLYAVVAGCRRFINCCQNTTLPHSLRAMHVCSVVAVWIGIVLAFATCETEDCEFVRIERPSENGGPTLVRCLKLLTRNSEIDYLLKRNQSSNVAVTIDGVCRKHCDAGRLAGPETVQNAEMVPRKDLILIGRRQNRKNNWEVIGEMFKETVSTFRSKKRKLAIVSEAIEPLCIRYNKEEASPAISYYQCNGSRPWQAVLCECDVEITCEIEKPCTYKHLGDICQPAAYKWPSAAASVCPALQCTCNPCEGTEWTSWAQTATCGLAISYRFRPENRSVETSCHIEDIKRSSACCTQLVNTELGSCSETELRRQEREASGEPEQSGTPPAPAAPPAEQEQTNTETPVVGAEPEEKPNGDPQTGKSKKSKPKQPLKDNDDSPNYAFIWVIAGMLFACILFLVKQQKSIKRWFKKKKSSKSRSRNASEISMRSQSKTESKASTVGRKKY</sequence>
<feature type="compositionally biased region" description="Polar residues" evidence="1">
    <location>
        <begin position="431"/>
        <end position="447"/>
    </location>
</feature>